<accession>A0A8H4HFE1</accession>
<reference evidence="1" key="2">
    <citation type="submission" date="2020-04" db="EMBL/GenBank/DDBJ databases">
        <authorList>
            <person name="Santos R.A.C."/>
            <person name="Steenwyk J.L."/>
            <person name="Rivero-Menendez O."/>
            <person name="Mead M.E."/>
            <person name="Silva L.P."/>
            <person name="Bastos R.W."/>
            <person name="Alastruey-Izquierdo A."/>
            <person name="Goldman G.H."/>
            <person name="Rokas A."/>
        </authorList>
    </citation>
    <scope>NUCLEOTIDE SEQUENCE</scope>
    <source>
        <strain evidence="1">CNM-CM6805</strain>
    </source>
</reference>
<evidence type="ECO:0000313" key="1">
    <source>
        <dbReference type="EMBL" id="KAF4242755.1"/>
    </source>
</evidence>
<name>A0A8H4HFE1_9EURO</name>
<dbReference type="AlphaFoldDB" id="A0A8H4HFE1"/>
<comment type="caution">
    <text evidence="1">The sequence shown here is derived from an EMBL/GenBank/DDBJ whole genome shotgun (WGS) entry which is preliminary data.</text>
</comment>
<dbReference type="OrthoDB" id="1046782at2759"/>
<sequence>MSSVFHDQSLLDAFKRAASNKPGCSPDVLKMNVLDWGLEANGALFHYLCKNITVTRDAHGKTWISDPRPGAPRLKHGDWTWIRSGYFLRWAMDSDREPEVRLIRFGASISLKERLQQIPSSSISNSVVLDPYSLLAIILEELSLQMDSTVWDVLDDFRHNELNTLTTARERESFTGLHNVSKHILFLQESAEATLLALRSLS</sequence>
<keyword evidence="2" id="KW-1185">Reference proteome</keyword>
<organism evidence="1 2">
    <name type="scientific">Aspergillus fumigatiaffinis</name>
    <dbReference type="NCBI Taxonomy" id="340414"/>
    <lineage>
        <taxon>Eukaryota</taxon>
        <taxon>Fungi</taxon>
        <taxon>Dikarya</taxon>
        <taxon>Ascomycota</taxon>
        <taxon>Pezizomycotina</taxon>
        <taxon>Eurotiomycetes</taxon>
        <taxon>Eurotiomycetidae</taxon>
        <taxon>Eurotiales</taxon>
        <taxon>Aspergillaceae</taxon>
        <taxon>Aspergillus</taxon>
        <taxon>Aspergillus subgen. Fumigati</taxon>
    </lineage>
</organism>
<dbReference type="EMBL" id="JAAAPX010000015">
    <property type="protein sequence ID" value="KAF4242755.1"/>
    <property type="molecule type" value="Genomic_DNA"/>
</dbReference>
<proteinExistence type="predicted"/>
<dbReference type="Proteomes" id="UP000653565">
    <property type="component" value="Unassembled WGS sequence"/>
</dbReference>
<protein>
    <submittedName>
        <fullName evidence="1">Uncharacterized protein</fullName>
    </submittedName>
</protein>
<evidence type="ECO:0000313" key="2">
    <source>
        <dbReference type="Proteomes" id="UP000653565"/>
    </source>
</evidence>
<reference evidence="1" key="1">
    <citation type="journal article" date="2020" name="bioRxiv">
        <title>Genomic and phenotypic heterogeneity of clinical isolates of the human pathogens Aspergillus fumigatus, Aspergillus lentulus and Aspergillus fumigatiaffinis.</title>
        <authorList>
            <person name="dos Santos R.A.C."/>
            <person name="Steenwyk J.L."/>
            <person name="Rivero-Menendez O."/>
            <person name="Mead M.E."/>
            <person name="Silva L.P."/>
            <person name="Bastos R.W."/>
            <person name="Alastruey-Izquierdo A."/>
            <person name="Goldman G.H."/>
            <person name="Rokas A."/>
        </authorList>
    </citation>
    <scope>NUCLEOTIDE SEQUENCE</scope>
    <source>
        <strain evidence="1">CNM-CM6805</strain>
    </source>
</reference>
<gene>
    <name evidence="1" type="ORF">CNMCM6805_002379</name>
</gene>